<evidence type="ECO:0000256" key="1">
    <source>
        <dbReference type="SAM" id="SignalP"/>
    </source>
</evidence>
<keyword evidence="1" id="KW-0732">Signal</keyword>
<name>A0A2P2N240_RHIMU</name>
<sequence length="33" mass="3778">MLIILFFLAFTFVMLSRSGKAKPEMTDIQNNSI</sequence>
<dbReference type="AlphaFoldDB" id="A0A2P2N240"/>
<protein>
    <submittedName>
        <fullName evidence="2">Uncharacterized protein</fullName>
    </submittedName>
</protein>
<feature type="signal peptide" evidence="1">
    <location>
        <begin position="1"/>
        <end position="21"/>
    </location>
</feature>
<dbReference type="EMBL" id="GGEC01056051">
    <property type="protein sequence ID" value="MBX36535.1"/>
    <property type="molecule type" value="Transcribed_RNA"/>
</dbReference>
<feature type="chain" id="PRO_5015194935" evidence="1">
    <location>
        <begin position="22"/>
        <end position="33"/>
    </location>
</feature>
<evidence type="ECO:0000313" key="2">
    <source>
        <dbReference type="EMBL" id="MBX36535.1"/>
    </source>
</evidence>
<reference evidence="2" key="1">
    <citation type="submission" date="2018-02" db="EMBL/GenBank/DDBJ databases">
        <title>Rhizophora mucronata_Transcriptome.</title>
        <authorList>
            <person name="Meera S.P."/>
            <person name="Sreeshan A."/>
            <person name="Augustine A."/>
        </authorList>
    </citation>
    <scope>NUCLEOTIDE SEQUENCE</scope>
    <source>
        <tissue evidence="2">Leaf</tissue>
    </source>
</reference>
<accession>A0A2P2N240</accession>
<proteinExistence type="predicted"/>
<organism evidence="2">
    <name type="scientific">Rhizophora mucronata</name>
    <name type="common">Asiatic mangrove</name>
    <dbReference type="NCBI Taxonomy" id="61149"/>
    <lineage>
        <taxon>Eukaryota</taxon>
        <taxon>Viridiplantae</taxon>
        <taxon>Streptophyta</taxon>
        <taxon>Embryophyta</taxon>
        <taxon>Tracheophyta</taxon>
        <taxon>Spermatophyta</taxon>
        <taxon>Magnoliopsida</taxon>
        <taxon>eudicotyledons</taxon>
        <taxon>Gunneridae</taxon>
        <taxon>Pentapetalae</taxon>
        <taxon>rosids</taxon>
        <taxon>fabids</taxon>
        <taxon>Malpighiales</taxon>
        <taxon>Rhizophoraceae</taxon>
        <taxon>Rhizophora</taxon>
    </lineage>
</organism>